<sequence length="132" mass="14276">MHNPLFRHLFQHESSQTPERASSSRQSKTVTATFISASSAQEGGKVIARALMAKLSRVLGMPCESSEPSELDRSLVSFGVDSLVGLELKNWLSKEAGADLAVFEILSGATFEEIGELVAVRSALRPVDWSAK</sequence>
<dbReference type="InterPro" id="IPR020806">
    <property type="entry name" value="PKS_PP-bd"/>
</dbReference>
<feature type="region of interest" description="Disordered" evidence="3">
    <location>
        <begin position="1"/>
        <end position="28"/>
    </location>
</feature>
<comment type="caution">
    <text evidence="5">The sequence shown here is derived from an EMBL/GenBank/DDBJ whole genome shotgun (WGS) entry which is preliminary data.</text>
</comment>
<evidence type="ECO:0000256" key="3">
    <source>
        <dbReference type="SAM" id="MobiDB-lite"/>
    </source>
</evidence>
<feature type="domain" description="Carrier" evidence="4">
    <location>
        <begin position="42"/>
        <end position="122"/>
    </location>
</feature>
<dbReference type="InterPro" id="IPR009081">
    <property type="entry name" value="PP-bd_ACP"/>
</dbReference>
<keyword evidence="2" id="KW-0597">Phosphoprotein</keyword>
<organism evidence="5 6">
    <name type="scientific">Periconia digitata</name>
    <dbReference type="NCBI Taxonomy" id="1303443"/>
    <lineage>
        <taxon>Eukaryota</taxon>
        <taxon>Fungi</taxon>
        <taxon>Dikarya</taxon>
        <taxon>Ascomycota</taxon>
        <taxon>Pezizomycotina</taxon>
        <taxon>Dothideomycetes</taxon>
        <taxon>Pleosporomycetidae</taxon>
        <taxon>Pleosporales</taxon>
        <taxon>Massarineae</taxon>
        <taxon>Periconiaceae</taxon>
        <taxon>Periconia</taxon>
    </lineage>
</organism>
<dbReference type="GO" id="GO:0031177">
    <property type="term" value="F:phosphopantetheine binding"/>
    <property type="evidence" value="ECO:0007669"/>
    <property type="project" value="InterPro"/>
</dbReference>
<proteinExistence type="predicted"/>
<reference evidence="5" key="1">
    <citation type="submission" date="2023-01" db="EMBL/GenBank/DDBJ databases">
        <authorList>
            <person name="Van Ghelder C."/>
            <person name="Rancurel C."/>
        </authorList>
    </citation>
    <scope>NUCLEOTIDE SEQUENCE</scope>
    <source>
        <strain evidence="5">CNCM I-4278</strain>
    </source>
</reference>
<dbReference type="Proteomes" id="UP001152607">
    <property type="component" value="Unassembled WGS sequence"/>
</dbReference>
<dbReference type="Pfam" id="PF23297">
    <property type="entry name" value="ACP_SdgA_C"/>
    <property type="match status" value="1"/>
</dbReference>
<accession>A0A9W4UT83</accession>
<feature type="compositionally biased region" description="Polar residues" evidence="3">
    <location>
        <begin position="12"/>
        <end position="28"/>
    </location>
</feature>
<dbReference type="OrthoDB" id="329835at2759"/>
<evidence type="ECO:0000259" key="4">
    <source>
        <dbReference type="PROSITE" id="PS50075"/>
    </source>
</evidence>
<dbReference type="SMART" id="SM00823">
    <property type="entry name" value="PKS_PP"/>
    <property type="match status" value="1"/>
</dbReference>
<dbReference type="Gene3D" id="1.10.1200.10">
    <property type="entry name" value="ACP-like"/>
    <property type="match status" value="1"/>
</dbReference>
<protein>
    <recommendedName>
        <fullName evidence="4">Carrier domain-containing protein</fullName>
    </recommendedName>
</protein>
<name>A0A9W4UT83_9PLEO</name>
<gene>
    <name evidence="5" type="ORF">PDIGIT_LOCUS13077</name>
</gene>
<keyword evidence="1" id="KW-0596">Phosphopantetheine</keyword>
<evidence type="ECO:0000256" key="1">
    <source>
        <dbReference type="ARBA" id="ARBA00022450"/>
    </source>
</evidence>
<dbReference type="AlphaFoldDB" id="A0A9W4UT83"/>
<dbReference type="SUPFAM" id="SSF47336">
    <property type="entry name" value="ACP-like"/>
    <property type="match status" value="1"/>
</dbReference>
<evidence type="ECO:0000313" key="5">
    <source>
        <dbReference type="EMBL" id="CAI6339913.1"/>
    </source>
</evidence>
<dbReference type="InterPro" id="IPR036736">
    <property type="entry name" value="ACP-like_sf"/>
</dbReference>
<keyword evidence="6" id="KW-1185">Reference proteome</keyword>
<evidence type="ECO:0000313" key="6">
    <source>
        <dbReference type="Proteomes" id="UP001152607"/>
    </source>
</evidence>
<evidence type="ECO:0000256" key="2">
    <source>
        <dbReference type="ARBA" id="ARBA00022553"/>
    </source>
</evidence>
<dbReference type="EMBL" id="CAOQHR010000009">
    <property type="protein sequence ID" value="CAI6339913.1"/>
    <property type="molecule type" value="Genomic_DNA"/>
</dbReference>
<dbReference type="PROSITE" id="PS50075">
    <property type="entry name" value="CARRIER"/>
    <property type="match status" value="1"/>
</dbReference>